<reference evidence="1" key="1">
    <citation type="journal article" date="2020" name="Stud. Mycol.">
        <title>101 Dothideomycetes genomes: a test case for predicting lifestyles and emergence of pathogens.</title>
        <authorList>
            <person name="Haridas S."/>
            <person name="Albert R."/>
            <person name="Binder M."/>
            <person name="Bloem J."/>
            <person name="Labutti K."/>
            <person name="Salamov A."/>
            <person name="Andreopoulos B."/>
            <person name="Baker S."/>
            <person name="Barry K."/>
            <person name="Bills G."/>
            <person name="Bluhm B."/>
            <person name="Cannon C."/>
            <person name="Castanera R."/>
            <person name="Culley D."/>
            <person name="Daum C."/>
            <person name="Ezra D."/>
            <person name="Gonzalez J."/>
            <person name="Henrissat B."/>
            <person name="Kuo A."/>
            <person name="Liang C."/>
            <person name="Lipzen A."/>
            <person name="Lutzoni F."/>
            <person name="Magnuson J."/>
            <person name="Mondo S."/>
            <person name="Nolan M."/>
            <person name="Ohm R."/>
            <person name="Pangilinan J."/>
            <person name="Park H.-J."/>
            <person name="Ramirez L."/>
            <person name="Alfaro M."/>
            <person name="Sun H."/>
            <person name="Tritt A."/>
            <person name="Yoshinaga Y."/>
            <person name="Zwiers L.-H."/>
            <person name="Turgeon B."/>
            <person name="Goodwin S."/>
            <person name="Spatafora J."/>
            <person name="Crous P."/>
            <person name="Grigoriev I."/>
        </authorList>
    </citation>
    <scope>NUCLEOTIDE SEQUENCE</scope>
    <source>
        <strain evidence="1">CBS 107.79</strain>
    </source>
</reference>
<evidence type="ECO:0000313" key="2">
    <source>
        <dbReference type="Proteomes" id="UP000800036"/>
    </source>
</evidence>
<gene>
    <name evidence="1" type="ORF">BU23DRAFT_554173</name>
</gene>
<protein>
    <submittedName>
        <fullName evidence="1">Uncharacterized protein</fullName>
    </submittedName>
</protein>
<sequence length="156" mass="16520">MVTAFPTGTDLIIASSQKAGVALSYTRDNDVGLLVDECLKNPDDGTTSVKSNGGKCGEMSAAQIWQRLHPGKPIAAAKILTVSVKEKDGKVIVWAPCSEGDKGGGCDRLVGHGKVMDKEVTKETFDNREPGSEAYSKTGWVPTPLAELSFVAPIQE</sequence>
<dbReference type="EMBL" id="ML976680">
    <property type="protein sequence ID" value="KAF1973545.1"/>
    <property type="molecule type" value="Genomic_DNA"/>
</dbReference>
<dbReference type="AlphaFoldDB" id="A0A6A5V8V7"/>
<evidence type="ECO:0000313" key="1">
    <source>
        <dbReference type="EMBL" id="KAF1973545.1"/>
    </source>
</evidence>
<organism evidence="1 2">
    <name type="scientific">Bimuria novae-zelandiae CBS 107.79</name>
    <dbReference type="NCBI Taxonomy" id="1447943"/>
    <lineage>
        <taxon>Eukaryota</taxon>
        <taxon>Fungi</taxon>
        <taxon>Dikarya</taxon>
        <taxon>Ascomycota</taxon>
        <taxon>Pezizomycotina</taxon>
        <taxon>Dothideomycetes</taxon>
        <taxon>Pleosporomycetidae</taxon>
        <taxon>Pleosporales</taxon>
        <taxon>Massarineae</taxon>
        <taxon>Didymosphaeriaceae</taxon>
        <taxon>Bimuria</taxon>
    </lineage>
</organism>
<keyword evidence="2" id="KW-1185">Reference proteome</keyword>
<name>A0A6A5V8V7_9PLEO</name>
<dbReference type="OrthoDB" id="3780330at2759"/>
<dbReference type="Proteomes" id="UP000800036">
    <property type="component" value="Unassembled WGS sequence"/>
</dbReference>
<accession>A0A6A5V8V7</accession>
<proteinExistence type="predicted"/>